<keyword evidence="6" id="KW-0811">Translocation</keyword>
<keyword evidence="5 8" id="KW-1133">Transmembrane helix</keyword>
<evidence type="ECO:0000313" key="9">
    <source>
        <dbReference type="EMBL" id="SVC07441.1"/>
    </source>
</evidence>
<comment type="subcellular location">
    <subcellularLocation>
        <location evidence="1">Membrane</location>
    </subcellularLocation>
</comment>
<dbReference type="Pfam" id="PF00584">
    <property type="entry name" value="SecE"/>
    <property type="match status" value="1"/>
</dbReference>
<keyword evidence="4" id="KW-0653">Protein transport</keyword>
<feature type="non-terminal residue" evidence="9">
    <location>
        <position position="1"/>
    </location>
</feature>
<reference evidence="9" key="1">
    <citation type="submission" date="2018-05" db="EMBL/GenBank/DDBJ databases">
        <authorList>
            <person name="Lanie J.A."/>
            <person name="Ng W.-L."/>
            <person name="Kazmierczak K.M."/>
            <person name="Andrzejewski T.M."/>
            <person name="Davidsen T.M."/>
            <person name="Wayne K.J."/>
            <person name="Tettelin H."/>
            <person name="Glass J.I."/>
            <person name="Rusch D."/>
            <person name="Podicherti R."/>
            <person name="Tsui H.-C.T."/>
            <person name="Winkler M.E."/>
        </authorList>
    </citation>
    <scope>NUCLEOTIDE SEQUENCE</scope>
</reference>
<keyword evidence="2" id="KW-0813">Transport</keyword>
<dbReference type="GO" id="GO:0016020">
    <property type="term" value="C:membrane"/>
    <property type="evidence" value="ECO:0007669"/>
    <property type="project" value="UniProtKB-SubCell"/>
</dbReference>
<accession>A0A382J9F3</accession>
<evidence type="ECO:0000256" key="5">
    <source>
        <dbReference type="ARBA" id="ARBA00022989"/>
    </source>
</evidence>
<evidence type="ECO:0000256" key="8">
    <source>
        <dbReference type="SAM" id="Phobius"/>
    </source>
</evidence>
<dbReference type="InterPro" id="IPR001901">
    <property type="entry name" value="Translocase_SecE/Sec61-g"/>
</dbReference>
<evidence type="ECO:0000256" key="7">
    <source>
        <dbReference type="ARBA" id="ARBA00023136"/>
    </source>
</evidence>
<gene>
    <name evidence="9" type="ORF">METZ01_LOCUS260295</name>
</gene>
<evidence type="ECO:0000256" key="6">
    <source>
        <dbReference type="ARBA" id="ARBA00023010"/>
    </source>
</evidence>
<evidence type="ECO:0000256" key="3">
    <source>
        <dbReference type="ARBA" id="ARBA00022692"/>
    </source>
</evidence>
<dbReference type="NCBIfam" id="TIGR00964">
    <property type="entry name" value="secE_bact"/>
    <property type="match status" value="1"/>
</dbReference>
<evidence type="ECO:0008006" key="10">
    <source>
        <dbReference type="Google" id="ProtNLM"/>
    </source>
</evidence>
<dbReference type="GO" id="GO:0008320">
    <property type="term" value="F:protein transmembrane transporter activity"/>
    <property type="evidence" value="ECO:0007669"/>
    <property type="project" value="InterPro"/>
</dbReference>
<keyword evidence="7 8" id="KW-0472">Membrane</keyword>
<sequence length="64" mass="7266">VIKIGSYIKESVDELLHKVSWPTWSELQSSGIVVAIATIIISLLVYFMDTIFSGMMKVFYDFFG</sequence>
<organism evidence="9">
    <name type="scientific">marine metagenome</name>
    <dbReference type="NCBI Taxonomy" id="408172"/>
    <lineage>
        <taxon>unclassified sequences</taxon>
        <taxon>metagenomes</taxon>
        <taxon>ecological metagenomes</taxon>
    </lineage>
</organism>
<dbReference type="HAMAP" id="MF_00422">
    <property type="entry name" value="SecE"/>
    <property type="match status" value="1"/>
</dbReference>
<protein>
    <recommendedName>
        <fullName evidence="10">Preprotein translocase subunit SecE</fullName>
    </recommendedName>
</protein>
<dbReference type="Gene3D" id="1.20.5.1030">
    <property type="entry name" value="Preprotein translocase secy subunit"/>
    <property type="match status" value="1"/>
</dbReference>
<evidence type="ECO:0000256" key="4">
    <source>
        <dbReference type="ARBA" id="ARBA00022927"/>
    </source>
</evidence>
<keyword evidence="3 8" id="KW-0812">Transmembrane</keyword>
<dbReference type="GO" id="GO:0006886">
    <property type="term" value="P:intracellular protein transport"/>
    <property type="evidence" value="ECO:0007669"/>
    <property type="project" value="InterPro"/>
</dbReference>
<dbReference type="InterPro" id="IPR005807">
    <property type="entry name" value="SecE_bac"/>
</dbReference>
<evidence type="ECO:0000256" key="1">
    <source>
        <dbReference type="ARBA" id="ARBA00004370"/>
    </source>
</evidence>
<feature type="transmembrane region" description="Helical" evidence="8">
    <location>
        <begin position="27"/>
        <end position="47"/>
    </location>
</feature>
<dbReference type="InterPro" id="IPR038379">
    <property type="entry name" value="SecE_sf"/>
</dbReference>
<proteinExistence type="inferred from homology"/>
<dbReference type="EMBL" id="UINC01072064">
    <property type="protein sequence ID" value="SVC07441.1"/>
    <property type="molecule type" value="Genomic_DNA"/>
</dbReference>
<dbReference type="GO" id="GO:0009306">
    <property type="term" value="P:protein secretion"/>
    <property type="evidence" value="ECO:0007669"/>
    <property type="project" value="InterPro"/>
</dbReference>
<dbReference type="GO" id="GO:0006605">
    <property type="term" value="P:protein targeting"/>
    <property type="evidence" value="ECO:0007669"/>
    <property type="project" value="InterPro"/>
</dbReference>
<dbReference type="AlphaFoldDB" id="A0A382J9F3"/>
<evidence type="ECO:0000256" key="2">
    <source>
        <dbReference type="ARBA" id="ARBA00022448"/>
    </source>
</evidence>
<name>A0A382J9F3_9ZZZZ</name>